<feature type="region of interest" description="Disordered" evidence="1">
    <location>
        <begin position="71"/>
        <end position="98"/>
    </location>
</feature>
<evidence type="ECO:0000313" key="3">
    <source>
        <dbReference type="Proteomes" id="UP000245884"/>
    </source>
</evidence>
<feature type="compositionally biased region" description="Polar residues" evidence="1">
    <location>
        <begin position="570"/>
        <end position="581"/>
    </location>
</feature>
<sequence length="991" mass="106119">MADTRPTHVRTGSIARSRKGSAPSTPPRVQVRLPAHHQQLRSKFSWTNSSLHSTTSPLDQRLVNDFASPPCSSFSPASRQKKMMGASATPSPDHRLAALPPVDAHFKGWDFHIAKHGQDNSSSSNNKLARSTSSRTAQEMISPKSKPIPSFIRRHPHRPSTAVHRPNHGGSSDDEEEEELASPVRNTFGGAARRFLQKAKGHGRSFSSDHVNAMSLQKVSMIPFSSGSSEHDDSPPALHYGSEASSTSMESLLSTSHVSTSSLGAPIHIPERRRGRKGSLGSSVAPALSHLFGLGISEKDEPLTTPRPAPVPSASSDTHRPRGHQRVDSISRGVPREAAEQAGNSIQMLPEALQSHPPRNGIVVLATEQLGLRKATSLKYDPSRRPKHPPTPPRQCVKALPSLQSGDVAQLNVNSTGSAAQHKTAHDCSVTGLTTTAVADSTISKRLQGHRRSESTPMPAVDEPASVEDLHRDALVALTFESQQRDREIVAPLSVVKTRKTVMVKPPVKEEAKKDAAVAAGSEEANTDLPSTSKENSSTSSILSISTDENHSSPARPRKTAADHEKWESGATTRQWSSMLQDETHRRRRPRRAGTGSSDASERQVTLPAVKGPAPTDALPALPDSKGAVREAIVVQRRPLKPLLLAARHPVSQVDRAEDRPEVDGDCSPPHFPLPPKLDLDLSGGTIKMWRQGHQPGSSNSGGSTATLRRGRTPRSGRGMTPVSAAIKTESNAKDTLQDLVESFDIEGADVEQEIVEEPQSAEPHEGEEDRPESRASSATSSRSGDLPSAGSSAQYARWPPLQRPRPTPTSLPTSVKPYEDVSGEATPAQGSICLPAATADEAKEEPNQQGCTSPTSPDCDGRDPWNLDTLRLDLDIDEADLRLSCDDDISSYTRSSPPSAAVSMTSDGSAYSLPSEGAGRSGIFQYELASSTLTSRAVSGIEVGEEASGSTWNMKVPMRQTRPASSMYGGEELDLEGLLEGALLGEEEAA</sequence>
<evidence type="ECO:0000256" key="1">
    <source>
        <dbReference type="SAM" id="MobiDB-lite"/>
    </source>
</evidence>
<feature type="compositionally biased region" description="Low complexity" evidence="1">
    <location>
        <begin position="531"/>
        <end position="547"/>
    </location>
</feature>
<feature type="region of interest" description="Disordered" evidence="1">
    <location>
        <begin position="886"/>
        <end position="917"/>
    </location>
</feature>
<feature type="compositionally biased region" description="Low complexity" evidence="1">
    <location>
        <begin position="242"/>
        <end position="263"/>
    </location>
</feature>
<feature type="region of interest" description="Disordered" evidence="1">
    <location>
        <begin position="507"/>
        <end position="623"/>
    </location>
</feature>
<gene>
    <name evidence="2" type="ORF">BDZ90DRAFT_131521</name>
</gene>
<organism evidence="2 3">
    <name type="scientific">Jaminaea rosea</name>
    <dbReference type="NCBI Taxonomy" id="1569628"/>
    <lineage>
        <taxon>Eukaryota</taxon>
        <taxon>Fungi</taxon>
        <taxon>Dikarya</taxon>
        <taxon>Basidiomycota</taxon>
        <taxon>Ustilaginomycotina</taxon>
        <taxon>Exobasidiomycetes</taxon>
        <taxon>Microstromatales</taxon>
        <taxon>Microstromatales incertae sedis</taxon>
        <taxon>Jaminaea</taxon>
    </lineage>
</organism>
<dbReference type="EMBL" id="KZ819664">
    <property type="protein sequence ID" value="PWN28817.1"/>
    <property type="molecule type" value="Genomic_DNA"/>
</dbReference>
<accession>A0A316UU36</accession>
<dbReference type="Proteomes" id="UP000245884">
    <property type="component" value="Unassembled WGS sequence"/>
</dbReference>
<proteinExistence type="predicted"/>
<feature type="region of interest" description="Disordered" evidence="1">
    <location>
        <begin position="223"/>
        <end position="283"/>
    </location>
</feature>
<name>A0A316UU36_9BASI</name>
<reference evidence="2 3" key="1">
    <citation type="journal article" date="2018" name="Mol. Biol. Evol.">
        <title>Broad Genomic Sampling Reveals a Smut Pathogenic Ancestry of the Fungal Clade Ustilaginomycotina.</title>
        <authorList>
            <person name="Kijpornyongpan T."/>
            <person name="Mondo S.J."/>
            <person name="Barry K."/>
            <person name="Sandor L."/>
            <person name="Lee J."/>
            <person name="Lipzen A."/>
            <person name="Pangilinan J."/>
            <person name="LaButti K."/>
            <person name="Hainaut M."/>
            <person name="Henrissat B."/>
            <person name="Grigoriev I.V."/>
            <person name="Spatafora J.W."/>
            <person name="Aime M.C."/>
        </authorList>
    </citation>
    <scope>NUCLEOTIDE SEQUENCE [LARGE SCALE GENOMIC DNA]</scope>
    <source>
        <strain evidence="2 3">MCA 5214</strain>
    </source>
</reference>
<feature type="compositionally biased region" description="Polar residues" evidence="1">
    <location>
        <begin position="848"/>
        <end position="857"/>
    </location>
</feature>
<dbReference type="GeneID" id="37025205"/>
<protein>
    <submittedName>
        <fullName evidence="2">Uncharacterized protein</fullName>
    </submittedName>
</protein>
<feature type="region of interest" description="Disordered" evidence="1">
    <location>
        <begin position="747"/>
        <end position="867"/>
    </location>
</feature>
<feature type="compositionally biased region" description="Polar residues" evidence="1">
    <location>
        <begin position="119"/>
        <end position="139"/>
    </location>
</feature>
<feature type="compositionally biased region" description="Polar residues" evidence="1">
    <location>
        <begin position="41"/>
        <end position="56"/>
    </location>
</feature>
<feature type="compositionally biased region" description="Low complexity" evidence="1">
    <location>
        <begin position="613"/>
        <end position="623"/>
    </location>
</feature>
<dbReference type="RefSeq" id="XP_025363429.1">
    <property type="nucleotide sequence ID" value="XM_025503382.1"/>
</dbReference>
<feature type="compositionally biased region" description="Low complexity" evidence="1">
    <location>
        <begin position="775"/>
        <end position="784"/>
    </location>
</feature>
<keyword evidence="3" id="KW-1185">Reference proteome</keyword>
<evidence type="ECO:0000313" key="2">
    <source>
        <dbReference type="EMBL" id="PWN28817.1"/>
    </source>
</evidence>
<feature type="region of interest" description="Disordered" evidence="1">
    <location>
        <begin position="116"/>
        <end position="186"/>
    </location>
</feature>
<feature type="region of interest" description="Disordered" evidence="1">
    <location>
        <begin position="1"/>
        <end position="56"/>
    </location>
</feature>
<feature type="compositionally biased region" description="Basic and acidic residues" evidence="1">
    <location>
        <begin position="507"/>
        <end position="516"/>
    </location>
</feature>
<feature type="region of interest" description="Disordered" evidence="1">
    <location>
        <begin position="688"/>
        <end position="731"/>
    </location>
</feature>
<feature type="region of interest" description="Disordered" evidence="1">
    <location>
        <begin position="298"/>
        <end position="341"/>
    </location>
</feature>
<feature type="compositionally biased region" description="Acidic residues" evidence="1">
    <location>
        <begin position="747"/>
        <end position="757"/>
    </location>
</feature>
<feature type="compositionally biased region" description="Polar residues" evidence="1">
    <location>
        <begin position="891"/>
        <end position="910"/>
    </location>
</feature>
<feature type="region of interest" description="Disordered" evidence="1">
    <location>
        <begin position="652"/>
        <end position="676"/>
    </location>
</feature>
<feature type="compositionally biased region" description="Polar residues" evidence="1">
    <location>
        <begin position="695"/>
        <end position="707"/>
    </location>
</feature>
<feature type="compositionally biased region" description="Basic and acidic residues" evidence="1">
    <location>
        <begin position="317"/>
        <end position="339"/>
    </location>
</feature>
<dbReference type="AlphaFoldDB" id="A0A316UU36"/>